<name>A0ABU0AHU1_9BACI</name>
<evidence type="ECO:0000259" key="8">
    <source>
        <dbReference type="PROSITE" id="PS51849"/>
    </source>
</evidence>
<dbReference type="EMBL" id="JAUSUB010000010">
    <property type="protein sequence ID" value="MDQ0270819.1"/>
    <property type="molecule type" value="Genomic_DNA"/>
</dbReference>
<comment type="caution">
    <text evidence="9">The sequence shown here is derived from an EMBL/GenBank/DDBJ whole genome shotgun (WGS) entry which is preliminary data.</text>
</comment>
<feature type="region of interest" description="Disordered" evidence="6">
    <location>
        <begin position="216"/>
        <end position="389"/>
    </location>
</feature>
<reference evidence="9 10" key="1">
    <citation type="submission" date="2023-07" db="EMBL/GenBank/DDBJ databases">
        <title>Genomic Encyclopedia of Type Strains, Phase IV (KMG-IV): sequencing the most valuable type-strain genomes for metagenomic binning, comparative biology and taxonomic classification.</title>
        <authorList>
            <person name="Goeker M."/>
        </authorList>
    </citation>
    <scope>NUCLEOTIDE SEQUENCE [LARGE SCALE GENOMIC DNA]</scope>
    <source>
        <strain evidence="9 10">DSM 23494</strain>
    </source>
</reference>
<dbReference type="Pfam" id="PF12791">
    <property type="entry name" value="RsgI_N"/>
    <property type="match status" value="1"/>
</dbReference>
<gene>
    <name evidence="9" type="ORF">J2S17_002704</name>
</gene>
<feature type="compositionally biased region" description="Basic and acidic residues" evidence="6">
    <location>
        <begin position="292"/>
        <end position="334"/>
    </location>
</feature>
<evidence type="ECO:0000256" key="2">
    <source>
        <dbReference type="ARBA" id="ARBA00022475"/>
    </source>
</evidence>
<proteinExistence type="predicted"/>
<feature type="compositionally biased region" description="Polar residues" evidence="6">
    <location>
        <begin position="259"/>
        <end position="269"/>
    </location>
</feature>
<keyword evidence="5 7" id="KW-0472">Membrane</keyword>
<evidence type="ECO:0000256" key="5">
    <source>
        <dbReference type="ARBA" id="ARBA00023136"/>
    </source>
</evidence>
<feature type="compositionally biased region" description="Basic and acidic residues" evidence="6">
    <location>
        <begin position="272"/>
        <end position="283"/>
    </location>
</feature>
<organism evidence="9 10">
    <name type="scientific">Cytobacillus purgationiresistens</name>
    <dbReference type="NCBI Taxonomy" id="863449"/>
    <lineage>
        <taxon>Bacteria</taxon>
        <taxon>Bacillati</taxon>
        <taxon>Bacillota</taxon>
        <taxon>Bacilli</taxon>
        <taxon>Bacillales</taxon>
        <taxon>Bacillaceae</taxon>
        <taxon>Cytobacillus</taxon>
    </lineage>
</organism>
<feature type="domain" description="RsgI N-terminal anti-sigma" evidence="8">
    <location>
        <begin position="2"/>
        <end position="50"/>
    </location>
</feature>
<evidence type="ECO:0000256" key="4">
    <source>
        <dbReference type="ARBA" id="ARBA00022989"/>
    </source>
</evidence>
<dbReference type="InterPro" id="IPR055431">
    <property type="entry name" value="RsgI_M"/>
</dbReference>
<protein>
    <recommendedName>
        <fullName evidence="8">RsgI N-terminal anti-sigma domain-containing protein</fullName>
    </recommendedName>
</protein>
<keyword evidence="3 7" id="KW-0812">Transmembrane</keyword>
<evidence type="ECO:0000256" key="6">
    <source>
        <dbReference type="SAM" id="MobiDB-lite"/>
    </source>
</evidence>
<keyword evidence="2" id="KW-1003">Cell membrane</keyword>
<evidence type="ECO:0000313" key="10">
    <source>
        <dbReference type="Proteomes" id="UP001238088"/>
    </source>
</evidence>
<dbReference type="Proteomes" id="UP001238088">
    <property type="component" value="Unassembled WGS sequence"/>
</dbReference>
<dbReference type="Pfam" id="PF23750">
    <property type="entry name" value="RsgI_M"/>
    <property type="match status" value="1"/>
</dbReference>
<accession>A0ABU0AHU1</accession>
<keyword evidence="10" id="KW-1185">Reference proteome</keyword>
<evidence type="ECO:0000256" key="7">
    <source>
        <dbReference type="SAM" id="Phobius"/>
    </source>
</evidence>
<evidence type="ECO:0000313" key="9">
    <source>
        <dbReference type="EMBL" id="MDQ0270819.1"/>
    </source>
</evidence>
<dbReference type="RefSeq" id="WP_307475541.1">
    <property type="nucleotide sequence ID" value="NZ_JAUSUB010000010.1"/>
</dbReference>
<evidence type="ECO:0000256" key="1">
    <source>
        <dbReference type="ARBA" id="ARBA00004162"/>
    </source>
</evidence>
<feature type="compositionally biased region" description="Basic and acidic residues" evidence="6">
    <location>
        <begin position="341"/>
        <end position="389"/>
    </location>
</feature>
<sequence>MKKGIIVEMNERFLTLLTDEGEFLRGQKQNSNYEIGQEIDYFPFEEKKPFFNWLTVKTRPAMVFTLLMMMIIAFSFLPFTKNNEIYAYMSIDINPSFELGVNEQYRVIEVVPYNNDGVKIIEEMSNWRNKHIDAVITEMIQELKNQGYVVNKKDVLIATVLAKEGKANSNNPGLKKEINFIKSEMEKEELNVSIMHGTNEERQKAKEIGVTVGQFKEKQNKQKHDNQQWKEDIQSKKVRETRTPDAESEIKERNRKQEQITTQSANQVDESYEQKTKKAEYHQQGRQNYGEGRQERKEEQSSEKIDRNKTKDQHDDNHKSKSNHQDGKKEKKQYDSGNSKTKHEEVKREKNKYERNDHQKNSHQKNDHQKNRDAGYKKETQSHDERKNR</sequence>
<feature type="compositionally biased region" description="Basic and acidic residues" evidence="6">
    <location>
        <begin position="216"/>
        <end position="258"/>
    </location>
</feature>
<evidence type="ECO:0000256" key="3">
    <source>
        <dbReference type="ARBA" id="ARBA00022692"/>
    </source>
</evidence>
<comment type="subcellular location">
    <subcellularLocation>
        <location evidence="1">Cell membrane</location>
        <topology evidence="1">Single-pass membrane protein</topology>
    </subcellularLocation>
</comment>
<dbReference type="PROSITE" id="PS51849">
    <property type="entry name" value="RSGI_N"/>
    <property type="match status" value="1"/>
</dbReference>
<feature type="transmembrane region" description="Helical" evidence="7">
    <location>
        <begin position="61"/>
        <end position="79"/>
    </location>
</feature>
<keyword evidence="4 7" id="KW-1133">Transmembrane helix</keyword>
<dbReference type="InterPro" id="IPR024449">
    <property type="entry name" value="Anti-sigma_RsgI_N"/>
</dbReference>